<feature type="chain" id="PRO_5041703163" description="Immunoglobulin domain-containing protein" evidence="6">
    <location>
        <begin position="23"/>
        <end position="385"/>
    </location>
</feature>
<comment type="subcellular location">
    <subcellularLocation>
        <location evidence="1">Membrane</location>
    </subcellularLocation>
</comment>
<evidence type="ECO:0000259" key="7">
    <source>
        <dbReference type="SMART" id="SM00409"/>
    </source>
</evidence>
<dbReference type="InterPro" id="IPR050671">
    <property type="entry name" value="CD300_family_receptors"/>
</dbReference>
<dbReference type="Gene3D" id="2.60.40.10">
    <property type="entry name" value="Immunoglobulins"/>
    <property type="match status" value="2"/>
</dbReference>
<dbReference type="InterPro" id="IPR036179">
    <property type="entry name" value="Ig-like_dom_sf"/>
</dbReference>
<dbReference type="EMBL" id="JAUPFM010000005">
    <property type="protein sequence ID" value="KAK2850908.1"/>
    <property type="molecule type" value="Genomic_DNA"/>
</dbReference>
<gene>
    <name evidence="8" type="ORF">Q5P01_007184</name>
</gene>
<dbReference type="GO" id="GO:0004888">
    <property type="term" value="F:transmembrane signaling receptor activity"/>
    <property type="evidence" value="ECO:0007669"/>
    <property type="project" value="TreeGrafter"/>
</dbReference>
<feature type="domain" description="Immunoglobulin" evidence="7">
    <location>
        <begin position="139"/>
        <end position="238"/>
    </location>
</feature>
<keyword evidence="5" id="KW-1133">Transmembrane helix</keyword>
<feature type="signal peptide" evidence="6">
    <location>
        <begin position="1"/>
        <end position="22"/>
    </location>
</feature>
<dbReference type="GO" id="GO:0005886">
    <property type="term" value="C:plasma membrane"/>
    <property type="evidence" value="ECO:0007669"/>
    <property type="project" value="TreeGrafter"/>
</dbReference>
<organism evidence="8 9">
    <name type="scientific">Channa striata</name>
    <name type="common">Snakehead murrel</name>
    <name type="synonym">Ophicephalus striatus</name>
    <dbReference type="NCBI Taxonomy" id="64152"/>
    <lineage>
        <taxon>Eukaryota</taxon>
        <taxon>Metazoa</taxon>
        <taxon>Chordata</taxon>
        <taxon>Craniata</taxon>
        <taxon>Vertebrata</taxon>
        <taxon>Euteleostomi</taxon>
        <taxon>Actinopterygii</taxon>
        <taxon>Neopterygii</taxon>
        <taxon>Teleostei</taxon>
        <taxon>Neoteleostei</taxon>
        <taxon>Acanthomorphata</taxon>
        <taxon>Anabantaria</taxon>
        <taxon>Anabantiformes</taxon>
        <taxon>Channoidei</taxon>
        <taxon>Channidae</taxon>
        <taxon>Channa</taxon>
    </lineage>
</organism>
<dbReference type="SUPFAM" id="SSF48726">
    <property type="entry name" value="Immunoglobulin"/>
    <property type="match status" value="2"/>
</dbReference>
<sequence>MRVAQALICFFLSALLDGPAAGVNADVSVYTRAEGENITVDKCSSSSSGSWKIFCKQTCDRGNVLIETAENRAQTDRYSLTYEDGSAGRLSVSISQLTKSDSGLYSCGLGSSSPPASVVEFEIIVVDALLNRHHVASAEKPLSATPGADLTVACFFTSPGQSFFFCKDECKDQDILAETSGVRETRGRFSIRYSAIYSGGILYVSIRQLIGSDSGWYRCGLKISFAQSSHRDFRVVVTDATPTTKPDPTLQPHFTTVPENPEPPTRPQNETKRATERPQSKTLTGGDLLCVGLTLAVSVVLLSLAVLILWIRRKSEPSGLSSRQASDDTMVEFPVYENQRPVFTSDESMYQSLDPATKDQNQVYSTLPETAANMKRSDFTPGFYR</sequence>
<evidence type="ECO:0000313" key="8">
    <source>
        <dbReference type="EMBL" id="KAK2850908.1"/>
    </source>
</evidence>
<keyword evidence="6" id="KW-0732">Signal</keyword>
<evidence type="ECO:0000256" key="2">
    <source>
        <dbReference type="ARBA" id="ARBA00022692"/>
    </source>
</evidence>
<evidence type="ECO:0000256" key="3">
    <source>
        <dbReference type="ARBA" id="ARBA00023136"/>
    </source>
</evidence>
<evidence type="ECO:0000313" key="9">
    <source>
        <dbReference type="Proteomes" id="UP001187415"/>
    </source>
</evidence>
<protein>
    <recommendedName>
        <fullName evidence="7">Immunoglobulin domain-containing protein</fullName>
    </recommendedName>
</protein>
<dbReference type="AlphaFoldDB" id="A0AA88N488"/>
<reference evidence="8" key="1">
    <citation type="submission" date="2023-07" db="EMBL/GenBank/DDBJ databases">
        <title>Chromosome-level Genome Assembly of Striped Snakehead (Channa striata).</title>
        <authorList>
            <person name="Liu H."/>
        </authorList>
    </citation>
    <scope>NUCLEOTIDE SEQUENCE</scope>
    <source>
        <strain evidence="8">Gz</strain>
        <tissue evidence="8">Muscle</tissue>
    </source>
</reference>
<feature type="region of interest" description="Disordered" evidence="4">
    <location>
        <begin position="240"/>
        <end position="281"/>
    </location>
</feature>
<evidence type="ECO:0000256" key="6">
    <source>
        <dbReference type="SAM" id="SignalP"/>
    </source>
</evidence>
<evidence type="ECO:0000256" key="5">
    <source>
        <dbReference type="SAM" id="Phobius"/>
    </source>
</evidence>
<dbReference type="Proteomes" id="UP001187415">
    <property type="component" value="Unassembled WGS sequence"/>
</dbReference>
<dbReference type="SMART" id="SM00409">
    <property type="entry name" value="IG"/>
    <property type="match status" value="2"/>
</dbReference>
<evidence type="ECO:0000256" key="4">
    <source>
        <dbReference type="SAM" id="MobiDB-lite"/>
    </source>
</evidence>
<comment type="caution">
    <text evidence="8">The sequence shown here is derived from an EMBL/GenBank/DDBJ whole genome shotgun (WGS) entry which is preliminary data.</text>
</comment>
<dbReference type="PANTHER" id="PTHR11860:SF87">
    <property type="entry name" value="CMRF35-LIKE MOLECULE 8"/>
    <property type="match status" value="1"/>
</dbReference>
<proteinExistence type="predicted"/>
<keyword evidence="2 5" id="KW-0812">Transmembrane</keyword>
<keyword evidence="9" id="KW-1185">Reference proteome</keyword>
<feature type="transmembrane region" description="Helical" evidence="5">
    <location>
        <begin position="291"/>
        <end position="311"/>
    </location>
</feature>
<accession>A0AA88N488</accession>
<dbReference type="InterPro" id="IPR003599">
    <property type="entry name" value="Ig_sub"/>
</dbReference>
<name>A0AA88N488_CHASR</name>
<keyword evidence="3 5" id="KW-0472">Membrane</keyword>
<evidence type="ECO:0000256" key="1">
    <source>
        <dbReference type="ARBA" id="ARBA00004370"/>
    </source>
</evidence>
<dbReference type="InterPro" id="IPR013106">
    <property type="entry name" value="Ig_V-set"/>
</dbReference>
<feature type="domain" description="Immunoglobulin" evidence="7">
    <location>
        <begin position="27"/>
        <end position="126"/>
    </location>
</feature>
<feature type="compositionally biased region" description="Basic and acidic residues" evidence="4">
    <location>
        <begin position="269"/>
        <end position="279"/>
    </location>
</feature>
<dbReference type="Pfam" id="PF07686">
    <property type="entry name" value="V-set"/>
    <property type="match status" value="1"/>
</dbReference>
<dbReference type="PANTHER" id="PTHR11860">
    <property type="entry name" value="POLYMERIC-IMMUNOGLOBULIN RECEPTOR"/>
    <property type="match status" value="1"/>
</dbReference>
<dbReference type="InterPro" id="IPR013783">
    <property type="entry name" value="Ig-like_fold"/>
</dbReference>